<accession>K2M898</accession>
<feature type="region of interest" description="Disordered" evidence="1">
    <location>
        <begin position="362"/>
        <end position="428"/>
    </location>
</feature>
<dbReference type="Proteomes" id="UP000006786">
    <property type="component" value="Unassembled WGS sequence"/>
</dbReference>
<dbReference type="Gene3D" id="3.30.750.140">
    <property type="match status" value="1"/>
</dbReference>
<feature type="compositionally biased region" description="Low complexity" evidence="1">
    <location>
        <begin position="140"/>
        <end position="170"/>
    </location>
</feature>
<evidence type="ECO:0000259" key="2">
    <source>
        <dbReference type="Pfam" id="PF02120"/>
    </source>
</evidence>
<evidence type="ECO:0000313" key="3">
    <source>
        <dbReference type="EMBL" id="EKF17140.1"/>
    </source>
</evidence>
<keyword evidence="3" id="KW-0282">Flagellum</keyword>
<evidence type="ECO:0000256" key="1">
    <source>
        <dbReference type="SAM" id="MobiDB-lite"/>
    </source>
</evidence>
<evidence type="ECO:0000313" key="4">
    <source>
        <dbReference type="Proteomes" id="UP000006786"/>
    </source>
</evidence>
<keyword evidence="3" id="KW-0969">Cilium</keyword>
<reference evidence="3 4" key="1">
    <citation type="journal article" date="2012" name="J. Bacteriol.">
        <title>Genome Sequence of Nitratireductor pacificus Type Strain pht-3B.</title>
        <authorList>
            <person name="Lai Q."/>
            <person name="Li G."/>
            <person name="Shao Z."/>
        </authorList>
    </citation>
    <scope>NUCLEOTIDE SEQUENCE [LARGE SCALE GENOMIC DNA]</scope>
    <source>
        <strain evidence="4">pht-3B</strain>
    </source>
</reference>
<comment type="caution">
    <text evidence="3">The sequence shown here is derived from an EMBL/GenBank/DDBJ whole genome shotgun (WGS) entry which is preliminary data.</text>
</comment>
<protein>
    <submittedName>
        <fullName evidence="3">Flagellar hook-length control protein</fullName>
    </submittedName>
</protein>
<keyword evidence="4" id="KW-1185">Reference proteome</keyword>
<feature type="domain" description="Flagellar hook-length control protein-like C-terminal" evidence="2">
    <location>
        <begin position="296"/>
        <end position="367"/>
    </location>
</feature>
<proteinExistence type="predicted"/>
<dbReference type="InterPro" id="IPR021136">
    <property type="entry name" value="Flagellar_hook_control-like_C"/>
</dbReference>
<name>K2M898_9HYPH</name>
<organism evidence="3 4">
    <name type="scientific">Nitratireductor pacificus pht-3B</name>
    <dbReference type="NCBI Taxonomy" id="391937"/>
    <lineage>
        <taxon>Bacteria</taxon>
        <taxon>Pseudomonadati</taxon>
        <taxon>Pseudomonadota</taxon>
        <taxon>Alphaproteobacteria</taxon>
        <taxon>Hyphomicrobiales</taxon>
        <taxon>Phyllobacteriaceae</taxon>
        <taxon>Nitratireductor</taxon>
    </lineage>
</organism>
<feature type="compositionally biased region" description="Low complexity" evidence="1">
    <location>
        <begin position="196"/>
        <end position="209"/>
    </location>
</feature>
<dbReference type="RefSeq" id="WP_008598994.1">
    <property type="nucleotide sequence ID" value="NZ_AMRM01000029.1"/>
</dbReference>
<dbReference type="STRING" id="391937.NA2_19608"/>
<dbReference type="CDD" id="cd17470">
    <property type="entry name" value="T3SS_Flik_C"/>
    <property type="match status" value="1"/>
</dbReference>
<feature type="region of interest" description="Disordered" evidence="1">
    <location>
        <begin position="1"/>
        <end position="245"/>
    </location>
</feature>
<dbReference type="InterPro" id="IPR038610">
    <property type="entry name" value="FliK-like_C_sf"/>
</dbReference>
<dbReference type="OrthoDB" id="8031035at2"/>
<sequence>MNAALGNTIPAVAQAHDANPRSRGNAAQDDANFREALDGERKAGSDVRAKNDAAQEKRPGLMPVRWTLPHAVNQASGRMPARQDAPDGGDGATEDVGTETPVVALPAGEERHDAQKPVQAMPEEAARADLQPARPEADNPEMGAADADAASGRSAPAAEPGARAASQPAAPAMPPAPPPAHERAPQKPAPAAVLNRSGGEAEAGAAGRAETMRERTVDNSGRPDMQANAPRPEIRPVNAAPEALPRDGQAEIRVLSIQRAPAPAASSDQTGTAGQQSAPAEAARTQSTTHSEAGRVLQTLKIQLHPAELGPVTARLRIVAEQLMVDIQVETAEARHRLGSDSDAIVKALRGLGYDIDRVTIQQATPGSPSNGAPAGKGGDGAFQSAAGGQGGDEQSHGAGQQNGREGAARNTSPAQDGGDASGGGLYI</sequence>
<feature type="compositionally biased region" description="Polar residues" evidence="1">
    <location>
        <begin position="398"/>
        <end position="415"/>
    </location>
</feature>
<dbReference type="Pfam" id="PF02120">
    <property type="entry name" value="Flg_hook"/>
    <property type="match status" value="1"/>
</dbReference>
<dbReference type="PATRIC" id="fig|391937.3.peg.4023"/>
<feature type="compositionally biased region" description="Basic and acidic residues" evidence="1">
    <location>
        <begin position="31"/>
        <end position="59"/>
    </location>
</feature>
<dbReference type="AlphaFoldDB" id="K2M898"/>
<feature type="region of interest" description="Disordered" evidence="1">
    <location>
        <begin position="259"/>
        <end position="291"/>
    </location>
</feature>
<feature type="compositionally biased region" description="Polar residues" evidence="1">
    <location>
        <begin position="362"/>
        <end position="371"/>
    </location>
</feature>
<feature type="compositionally biased region" description="Polar residues" evidence="1">
    <location>
        <begin position="266"/>
        <end position="291"/>
    </location>
</feature>
<dbReference type="eggNOG" id="COG3144">
    <property type="taxonomic scope" value="Bacteria"/>
</dbReference>
<dbReference type="EMBL" id="AMRM01000029">
    <property type="protein sequence ID" value="EKF17140.1"/>
    <property type="molecule type" value="Genomic_DNA"/>
</dbReference>
<gene>
    <name evidence="3" type="ORF">NA2_19608</name>
</gene>
<keyword evidence="3" id="KW-0966">Cell projection</keyword>